<organism evidence="1 2">
    <name type="scientific">Pelagibacterium lentulum</name>
    <dbReference type="NCBI Taxonomy" id="2029865"/>
    <lineage>
        <taxon>Bacteria</taxon>
        <taxon>Pseudomonadati</taxon>
        <taxon>Pseudomonadota</taxon>
        <taxon>Alphaproteobacteria</taxon>
        <taxon>Hyphomicrobiales</taxon>
        <taxon>Devosiaceae</taxon>
        <taxon>Pelagibacterium</taxon>
    </lineage>
</organism>
<sequence length="99" mass="10612">MSSEGYSFTDDSFADGMLLCFTDGGGTVSGNDLQLVRFGESTLIGWAETGMGLETVNTYQLDRQHNKLFISQSRIGTVTHNSVLPDYVAAFVADAVPAP</sequence>
<dbReference type="EMBL" id="BMKB01000001">
    <property type="protein sequence ID" value="GGA42351.1"/>
    <property type="molecule type" value="Genomic_DNA"/>
</dbReference>
<accession>A0A916R8S7</accession>
<keyword evidence="2" id="KW-1185">Reference proteome</keyword>
<name>A0A916R8S7_9HYPH</name>
<dbReference type="AlphaFoldDB" id="A0A916R8S7"/>
<evidence type="ECO:0000313" key="2">
    <source>
        <dbReference type="Proteomes" id="UP000596977"/>
    </source>
</evidence>
<proteinExistence type="predicted"/>
<evidence type="ECO:0000313" key="1">
    <source>
        <dbReference type="EMBL" id="GGA42351.1"/>
    </source>
</evidence>
<reference evidence="1 2" key="1">
    <citation type="journal article" date="2014" name="Int. J. Syst. Evol. Microbiol.">
        <title>Complete genome sequence of Corynebacterium casei LMG S-19264T (=DSM 44701T), isolated from a smear-ripened cheese.</title>
        <authorList>
            <consortium name="US DOE Joint Genome Institute (JGI-PGF)"/>
            <person name="Walter F."/>
            <person name="Albersmeier A."/>
            <person name="Kalinowski J."/>
            <person name="Ruckert C."/>
        </authorList>
    </citation>
    <scope>NUCLEOTIDE SEQUENCE [LARGE SCALE GENOMIC DNA]</scope>
    <source>
        <strain evidence="1 2">CGMCC 1.15896</strain>
    </source>
</reference>
<comment type="caution">
    <text evidence="1">The sequence shown here is derived from an EMBL/GenBank/DDBJ whole genome shotgun (WGS) entry which is preliminary data.</text>
</comment>
<protein>
    <submittedName>
        <fullName evidence="1">Uncharacterized protein</fullName>
    </submittedName>
</protein>
<dbReference type="Proteomes" id="UP000596977">
    <property type="component" value="Unassembled WGS sequence"/>
</dbReference>
<gene>
    <name evidence="1" type="ORF">GCM10011499_10070</name>
</gene>